<protein>
    <submittedName>
        <fullName evidence="1">Uncharacterized protein</fullName>
    </submittedName>
</protein>
<gene>
    <name evidence="1" type="ORF">MSG28_006492</name>
</gene>
<evidence type="ECO:0000313" key="1">
    <source>
        <dbReference type="EMBL" id="KAI8422733.1"/>
    </source>
</evidence>
<name>A0ACC0JF41_CHOFU</name>
<organism evidence="1 2">
    <name type="scientific">Choristoneura fumiferana</name>
    <name type="common">Spruce budworm moth</name>
    <name type="synonym">Archips fumiferana</name>
    <dbReference type="NCBI Taxonomy" id="7141"/>
    <lineage>
        <taxon>Eukaryota</taxon>
        <taxon>Metazoa</taxon>
        <taxon>Ecdysozoa</taxon>
        <taxon>Arthropoda</taxon>
        <taxon>Hexapoda</taxon>
        <taxon>Insecta</taxon>
        <taxon>Pterygota</taxon>
        <taxon>Neoptera</taxon>
        <taxon>Endopterygota</taxon>
        <taxon>Lepidoptera</taxon>
        <taxon>Glossata</taxon>
        <taxon>Ditrysia</taxon>
        <taxon>Tortricoidea</taxon>
        <taxon>Tortricidae</taxon>
        <taxon>Tortricinae</taxon>
        <taxon>Choristoneura</taxon>
    </lineage>
</organism>
<reference evidence="1 2" key="1">
    <citation type="journal article" date="2022" name="Genome Biol. Evol.">
        <title>The Spruce Budworm Genome: Reconstructing the Evolutionary History of Antifreeze Proteins.</title>
        <authorList>
            <person name="Beliveau C."/>
            <person name="Gagne P."/>
            <person name="Picq S."/>
            <person name="Vernygora O."/>
            <person name="Keeling C.I."/>
            <person name="Pinkney K."/>
            <person name="Doucet D."/>
            <person name="Wen F."/>
            <person name="Johnston J.S."/>
            <person name="Maaroufi H."/>
            <person name="Boyle B."/>
            <person name="Laroche J."/>
            <person name="Dewar K."/>
            <person name="Juretic N."/>
            <person name="Blackburn G."/>
            <person name="Nisole A."/>
            <person name="Brunet B."/>
            <person name="Brandao M."/>
            <person name="Lumley L."/>
            <person name="Duan J."/>
            <person name="Quan G."/>
            <person name="Lucarotti C.J."/>
            <person name="Roe A.D."/>
            <person name="Sperling F.A.H."/>
            <person name="Levesque R.C."/>
            <person name="Cusson M."/>
        </authorList>
    </citation>
    <scope>NUCLEOTIDE SEQUENCE [LARGE SCALE GENOMIC DNA]</scope>
    <source>
        <strain evidence="1">Glfc:IPQL:Cfum</strain>
    </source>
</reference>
<proteinExistence type="predicted"/>
<dbReference type="EMBL" id="CM046110">
    <property type="protein sequence ID" value="KAI8422733.1"/>
    <property type="molecule type" value="Genomic_DNA"/>
</dbReference>
<dbReference type="Proteomes" id="UP001064048">
    <property type="component" value="Chromosome 10"/>
</dbReference>
<evidence type="ECO:0000313" key="2">
    <source>
        <dbReference type="Proteomes" id="UP001064048"/>
    </source>
</evidence>
<sequence>MANGSLFSPVLENESRRYEQTAAADVRQTVTEPPEPRHSASNGSEPDAEHAGEAAEAGEDLSLESSRDGDSGGPLTILNRRLHCMYTVVGITSYGVGCGIPGQPTWYTRSPTTRPGLRFESIAEISLHSPFDPHPFRLPPEGARAPAARIRPQYVTTNNIERTLVFKHIVIVDCGYITYKVDAILYSSIYLRELLGPKRPPPAMLHSLNTLAGKISPGGGLDTNANRHSHPNRNHKASSPSAPYTKPNGMSMINNNNNTNINNNNNEDEKADMPDPDYIKMFVGQVPRSMDENDLRMMFEEFGRVHQINVLRDKITGASKVSIQYASRAATVVNFCLECLIDFLDGGSGTASGGSAAGAGRSAREPGHPTGHAAGGSAGALVQLGDDGVADALELLLLVLILLFVSQLVGVEPLDGVVALVEDGLFVGVCQLVLELLVFHGGLHVEAVRLERILGLNGLLLFVVFVAVALGLVDHAFDLLLGETALVIGDGDLVFLVGGLLDGGHVEDAVGVDVEGDFDLWHAARRGRDADQFELAEQVVILGHGALALEHLDEHTGLVVRVGGEGLRLLGGDGGIPLDERGHDSTSRLDAERQRRHVQQQQVLYLLGLVPVEDGGLHGGAVRDGLVRVDGLVELLAVEEVLQQLLHLGDARGAADQHDVVHLRLVHLGVAQGLLHGLHGGAEQVGVQLLEASAGDRRVEVDALKQGVDLDAGLGGRGQSPLRALAGGAQTTQRPLVGGEVLLVLPLELLDEVGDHAVIEVLASQMGVAGGGLHLEDAVLDGQDGHVEGAAAQIEDEDVAFATTFLVKSVRNRCSGKPDDIILPKKEIVTPLTPQIRINTVRVSDATERSRSPMRRSYCDIRGVTAPGL</sequence>
<comment type="caution">
    <text evidence="1">The sequence shown here is derived from an EMBL/GenBank/DDBJ whole genome shotgun (WGS) entry which is preliminary data.</text>
</comment>
<accession>A0ACC0JF41</accession>
<keyword evidence="2" id="KW-1185">Reference proteome</keyword>